<gene>
    <name evidence="6" type="ORF">ATL51_1736</name>
</gene>
<comment type="caution">
    <text evidence="6">The sequence shown here is derived from an EMBL/GenBank/DDBJ whole genome shotgun (WGS) entry which is preliminary data.</text>
</comment>
<reference evidence="6 7" key="1">
    <citation type="submission" date="2017-11" db="EMBL/GenBank/DDBJ databases">
        <title>Sequencing the genomes of 1000 actinobacteria strains.</title>
        <authorList>
            <person name="Klenk H.-P."/>
        </authorList>
    </citation>
    <scope>NUCLEOTIDE SEQUENCE [LARGE SCALE GENOMIC DNA]</scope>
    <source>
        <strain evidence="6 7">DSM 44104</strain>
    </source>
</reference>
<proteinExistence type="predicted"/>
<dbReference type="InterPro" id="IPR050109">
    <property type="entry name" value="HTH-type_TetR-like_transc_reg"/>
</dbReference>
<dbReference type="PANTHER" id="PTHR30055:SF238">
    <property type="entry name" value="MYCOFACTOCIN BIOSYNTHESIS TRANSCRIPTIONAL REGULATOR MFTR-RELATED"/>
    <property type="match status" value="1"/>
</dbReference>
<dbReference type="PANTHER" id="PTHR30055">
    <property type="entry name" value="HTH-TYPE TRANSCRIPTIONAL REGULATOR RUTR"/>
    <property type="match status" value="1"/>
</dbReference>
<keyword evidence="2 4" id="KW-0238">DNA-binding</keyword>
<evidence type="ECO:0000313" key="7">
    <source>
        <dbReference type="Proteomes" id="UP000232453"/>
    </source>
</evidence>
<dbReference type="AlphaFoldDB" id="A0AA44ZNP4"/>
<dbReference type="Pfam" id="PF17754">
    <property type="entry name" value="TetR_C_14"/>
    <property type="match status" value="1"/>
</dbReference>
<feature type="DNA-binding region" description="H-T-H motif" evidence="4">
    <location>
        <begin position="43"/>
        <end position="62"/>
    </location>
</feature>
<dbReference type="SUPFAM" id="SSF46689">
    <property type="entry name" value="Homeodomain-like"/>
    <property type="match status" value="1"/>
</dbReference>
<evidence type="ECO:0000256" key="1">
    <source>
        <dbReference type="ARBA" id="ARBA00023015"/>
    </source>
</evidence>
<dbReference type="EMBL" id="PHUJ01000003">
    <property type="protein sequence ID" value="PKB30083.1"/>
    <property type="molecule type" value="Genomic_DNA"/>
</dbReference>
<organism evidence="6 7">
    <name type="scientific">Pseudonocardia alni</name>
    <name type="common">Amycolata alni</name>
    <dbReference type="NCBI Taxonomy" id="33907"/>
    <lineage>
        <taxon>Bacteria</taxon>
        <taxon>Bacillati</taxon>
        <taxon>Actinomycetota</taxon>
        <taxon>Actinomycetes</taxon>
        <taxon>Pseudonocardiales</taxon>
        <taxon>Pseudonocardiaceae</taxon>
        <taxon>Pseudonocardia</taxon>
    </lineage>
</organism>
<name>A0AA44ZNP4_PSEA5</name>
<dbReference type="GO" id="GO:0000976">
    <property type="term" value="F:transcription cis-regulatory region binding"/>
    <property type="evidence" value="ECO:0007669"/>
    <property type="project" value="TreeGrafter"/>
</dbReference>
<dbReference type="PROSITE" id="PS50977">
    <property type="entry name" value="HTH_TETR_2"/>
    <property type="match status" value="1"/>
</dbReference>
<dbReference type="Pfam" id="PF00440">
    <property type="entry name" value="TetR_N"/>
    <property type="match status" value="1"/>
</dbReference>
<accession>A0AA44ZNP4</accession>
<dbReference type="InterPro" id="IPR009057">
    <property type="entry name" value="Homeodomain-like_sf"/>
</dbReference>
<dbReference type="InterPro" id="IPR041347">
    <property type="entry name" value="MftR_C"/>
</dbReference>
<dbReference type="Gene3D" id="1.10.357.10">
    <property type="entry name" value="Tetracycline Repressor, domain 2"/>
    <property type="match status" value="1"/>
</dbReference>
<evidence type="ECO:0000259" key="5">
    <source>
        <dbReference type="PROSITE" id="PS50977"/>
    </source>
</evidence>
<evidence type="ECO:0000256" key="4">
    <source>
        <dbReference type="PROSITE-ProRule" id="PRU00335"/>
    </source>
</evidence>
<feature type="domain" description="HTH tetR-type" evidence="5">
    <location>
        <begin position="20"/>
        <end position="80"/>
    </location>
</feature>
<evidence type="ECO:0000256" key="3">
    <source>
        <dbReference type="ARBA" id="ARBA00023163"/>
    </source>
</evidence>
<keyword evidence="3" id="KW-0804">Transcription</keyword>
<dbReference type="PRINTS" id="PR00455">
    <property type="entry name" value="HTHTETR"/>
</dbReference>
<sequence length="222" mass="23754">MTEGTAVRRGRRPMSDRRRTLQRLEISRAAIRLFREHGVAATGGEQIAEAVGLSARTFWRWFRTKESCVEPVLSLATDAFTASLTRWPAGVGLTEHLAGDYAEHPDAGPDDFDLVLAVIRMSRDEPALRAIWLVVQERAEPVLAGILAGRFGRAAGDVAVRVQAAALNGALRVATEDIAAATAGGRRPPATQLRERLSAAVDAATHGVDGERAAGQGPTRST</sequence>
<keyword evidence="1" id="KW-0805">Transcription regulation</keyword>
<dbReference type="InterPro" id="IPR001647">
    <property type="entry name" value="HTH_TetR"/>
</dbReference>
<evidence type="ECO:0000256" key="2">
    <source>
        <dbReference type="ARBA" id="ARBA00023125"/>
    </source>
</evidence>
<protein>
    <submittedName>
        <fullName evidence="6">TetR family transcriptional regulator</fullName>
    </submittedName>
</protein>
<dbReference type="GO" id="GO:0003700">
    <property type="term" value="F:DNA-binding transcription factor activity"/>
    <property type="evidence" value="ECO:0007669"/>
    <property type="project" value="TreeGrafter"/>
</dbReference>
<dbReference type="Proteomes" id="UP000232453">
    <property type="component" value="Unassembled WGS sequence"/>
</dbReference>
<evidence type="ECO:0000313" key="6">
    <source>
        <dbReference type="EMBL" id="PKB30083.1"/>
    </source>
</evidence>